<keyword evidence="1" id="KW-0472">Membrane</keyword>
<dbReference type="InParanoid" id="W7X3I7"/>
<protein>
    <submittedName>
        <fullName evidence="3">Transmembrane protein, putative</fullName>
    </submittedName>
</protein>
<evidence type="ECO:0000313" key="3">
    <source>
        <dbReference type="EMBL" id="EWS72027.1"/>
    </source>
</evidence>
<keyword evidence="4" id="KW-1185">Reference proteome</keyword>
<keyword evidence="2" id="KW-0732">Signal</keyword>
<evidence type="ECO:0000313" key="4">
    <source>
        <dbReference type="Proteomes" id="UP000009168"/>
    </source>
</evidence>
<dbReference type="RefSeq" id="XP_012655434.1">
    <property type="nucleotide sequence ID" value="XM_012799980.1"/>
</dbReference>
<accession>W7X3I7</accession>
<organism evidence="3 4">
    <name type="scientific">Tetrahymena thermophila (strain SB210)</name>
    <dbReference type="NCBI Taxonomy" id="312017"/>
    <lineage>
        <taxon>Eukaryota</taxon>
        <taxon>Sar</taxon>
        <taxon>Alveolata</taxon>
        <taxon>Ciliophora</taxon>
        <taxon>Intramacronucleata</taxon>
        <taxon>Oligohymenophorea</taxon>
        <taxon>Hymenostomatida</taxon>
        <taxon>Tetrahymenina</taxon>
        <taxon>Tetrahymenidae</taxon>
        <taxon>Tetrahymena</taxon>
    </lineage>
</organism>
<sequence length="240" mass="29089">MHIQWFVLSFTLLLEKQSIAQNLRKYQNCSEYRQLLKKLFIVLLFSFLFLVKFFSSFLMIFRSFYFQSRHSTTTSSPLSRIYFKNEDRIFLFTLFLSNFSQRDSRYSSSYSVNYFQNREDESQILLTKFYFVSFESQDTSLSQFQFEKSSYCQFSVHYYCQKFALIISFKETSLSDDFFSQKSQRLSHNLFVYYMQLQEIKSWSEGIHSFEFGEELLFEQNEFCLLITLIFKSCYLQVNL</sequence>
<keyword evidence="1 3" id="KW-0812">Transmembrane</keyword>
<proteinExistence type="predicted"/>
<feature type="chain" id="PRO_5004903354" evidence="2">
    <location>
        <begin position="21"/>
        <end position="240"/>
    </location>
</feature>
<dbReference type="EMBL" id="GG662471">
    <property type="protein sequence ID" value="EWS72027.1"/>
    <property type="molecule type" value="Genomic_DNA"/>
</dbReference>
<feature type="transmembrane region" description="Helical" evidence="1">
    <location>
        <begin position="39"/>
        <end position="61"/>
    </location>
</feature>
<gene>
    <name evidence="3" type="ORF">TTHERM_000657649</name>
</gene>
<dbReference type="GeneID" id="24440073"/>
<dbReference type="KEGG" id="tet:TTHERM_000657649"/>
<evidence type="ECO:0000256" key="2">
    <source>
        <dbReference type="SAM" id="SignalP"/>
    </source>
</evidence>
<keyword evidence="1" id="KW-1133">Transmembrane helix</keyword>
<name>W7X3I7_TETTS</name>
<reference evidence="4" key="1">
    <citation type="journal article" date="2006" name="PLoS Biol.">
        <title>Macronuclear genome sequence of the ciliate Tetrahymena thermophila, a model eukaryote.</title>
        <authorList>
            <person name="Eisen J.A."/>
            <person name="Coyne R.S."/>
            <person name="Wu M."/>
            <person name="Wu D."/>
            <person name="Thiagarajan M."/>
            <person name="Wortman J.R."/>
            <person name="Badger J.H."/>
            <person name="Ren Q."/>
            <person name="Amedeo P."/>
            <person name="Jones K.M."/>
            <person name="Tallon L.J."/>
            <person name="Delcher A.L."/>
            <person name="Salzberg S.L."/>
            <person name="Silva J.C."/>
            <person name="Haas B.J."/>
            <person name="Majoros W.H."/>
            <person name="Farzad M."/>
            <person name="Carlton J.M."/>
            <person name="Smith R.K. Jr."/>
            <person name="Garg J."/>
            <person name="Pearlman R.E."/>
            <person name="Karrer K.M."/>
            <person name="Sun L."/>
            <person name="Manning G."/>
            <person name="Elde N.C."/>
            <person name="Turkewitz A.P."/>
            <person name="Asai D.J."/>
            <person name="Wilkes D.E."/>
            <person name="Wang Y."/>
            <person name="Cai H."/>
            <person name="Collins K."/>
            <person name="Stewart B.A."/>
            <person name="Lee S.R."/>
            <person name="Wilamowska K."/>
            <person name="Weinberg Z."/>
            <person name="Ruzzo W.L."/>
            <person name="Wloga D."/>
            <person name="Gaertig J."/>
            <person name="Frankel J."/>
            <person name="Tsao C.-C."/>
            <person name="Gorovsky M.A."/>
            <person name="Keeling P.J."/>
            <person name="Waller R.F."/>
            <person name="Patron N.J."/>
            <person name="Cherry J.M."/>
            <person name="Stover N.A."/>
            <person name="Krieger C.J."/>
            <person name="del Toro C."/>
            <person name="Ryder H.F."/>
            <person name="Williamson S.C."/>
            <person name="Barbeau R.A."/>
            <person name="Hamilton E.P."/>
            <person name="Orias E."/>
        </authorList>
    </citation>
    <scope>NUCLEOTIDE SEQUENCE [LARGE SCALE GENOMIC DNA]</scope>
    <source>
        <strain evidence="4">SB210</strain>
    </source>
</reference>
<dbReference type="AlphaFoldDB" id="W7X3I7"/>
<evidence type="ECO:0000256" key="1">
    <source>
        <dbReference type="SAM" id="Phobius"/>
    </source>
</evidence>
<feature type="signal peptide" evidence="2">
    <location>
        <begin position="1"/>
        <end position="20"/>
    </location>
</feature>
<dbReference type="Proteomes" id="UP000009168">
    <property type="component" value="Unassembled WGS sequence"/>
</dbReference>